<comment type="caution">
    <text evidence="1">The sequence shown here is derived from an EMBL/GenBank/DDBJ whole genome shotgun (WGS) entry which is preliminary data.</text>
</comment>
<dbReference type="InterPro" id="IPR043740">
    <property type="entry name" value="DUF5685"/>
</dbReference>
<accession>A0ABR7I6X1</accession>
<organism evidence="1 2">
    <name type="scientific">Roseburia yibonii</name>
    <dbReference type="NCBI Taxonomy" id="2763063"/>
    <lineage>
        <taxon>Bacteria</taxon>
        <taxon>Bacillati</taxon>
        <taxon>Bacillota</taxon>
        <taxon>Clostridia</taxon>
        <taxon>Lachnospirales</taxon>
        <taxon>Lachnospiraceae</taxon>
        <taxon>Roseburia</taxon>
    </lineage>
</organism>
<gene>
    <name evidence="1" type="ORF">H8Z76_01155</name>
</gene>
<dbReference type="Pfam" id="PF18937">
    <property type="entry name" value="DUF5685"/>
    <property type="match status" value="1"/>
</dbReference>
<dbReference type="EMBL" id="JACOQH010000001">
    <property type="protein sequence ID" value="MBC5752645.1"/>
    <property type="molecule type" value="Genomic_DNA"/>
</dbReference>
<reference evidence="1 2" key="1">
    <citation type="submission" date="2020-08" db="EMBL/GenBank/DDBJ databases">
        <title>Genome public.</title>
        <authorList>
            <person name="Liu C."/>
            <person name="Sun Q."/>
        </authorList>
    </citation>
    <scope>NUCLEOTIDE SEQUENCE [LARGE SCALE GENOMIC DNA]</scope>
    <source>
        <strain evidence="1 2">BX0805</strain>
    </source>
</reference>
<sequence length="288" mass="33657">MFGYININREELSDENKKAYQAYYCGLCRKLKENCGTKGQMLLNYDMTFLVVLLTGLYELANEEISFTCGLHPTRKQMAYLNEATDYAADMNVILSYQNFEDDWKDDRSYAKRTFMKMFEKDYERIRGVYPRQVQAVEDYMKKQADAETRKETNLDVVAGLTGELLGEIFAWKEDMWAEELKCLGFYMGKFIYIMDAYEDRKSDEKKAAFNPLIAMEQENEADFETLCKLILTSMMSECAKSFERLPVLLHADILRNVLYSGVWSRYEYIQKRKQKGRGSSDGKPKSV</sequence>
<dbReference type="RefSeq" id="WP_022515198.1">
    <property type="nucleotide sequence ID" value="NZ_JACOQH010000001.1"/>
</dbReference>
<keyword evidence="2" id="KW-1185">Reference proteome</keyword>
<evidence type="ECO:0000313" key="1">
    <source>
        <dbReference type="EMBL" id="MBC5752645.1"/>
    </source>
</evidence>
<name>A0ABR7I6X1_9FIRM</name>
<evidence type="ECO:0000313" key="2">
    <source>
        <dbReference type="Proteomes" id="UP000621540"/>
    </source>
</evidence>
<proteinExistence type="predicted"/>
<protein>
    <submittedName>
        <fullName evidence="1">Uncharacterized protein</fullName>
    </submittedName>
</protein>
<dbReference type="Proteomes" id="UP000621540">
    <property type="component" value="Unassembled WGS sequence"/>
</dbReference>